<gene>
    <name evidence="2" type="ORF">BS50DRAFT_412665</name>
</gene>
<reference evidence="2 3" key="1">
    <citation type="journal article" date="2018" name="Front. Microbiol.">
        <title>Genome-Wide Analysis of Corynespora cassiicola Leaf Fall Disease Putative Effectors.</title>
        <authorList>
            <person name="Lopez D."/>
            <person name="Ribeiro S."/>
            <person name="Label P."/>
            <person name="Fumanal B."/>
            <person name="Venisse J.S."/>
            <person name="Kohler A."/>
            <person name="de Oliveira R.R."/>
            <person name="Labutti K."/>
            <person name="Lipzen A."/>
            <person name="Lail K."/>
            <person name="Bauer D."/>
            <person name="Ohm R.A."/>
            <person name="Barry K.W."/>
            <person name="Spatafora J."/>
            <person name="Grigoriev I.V."/>
            <person name="Martin F.M."/>
            <person name="Pujade-Renaud V."/>
        </authorList>
    </citation>
    <scope>NUCLEOTIDE SEQUENCE [LARGE SCALE GENOMIC DNA]</scope>
    <source>
        <strain evidence="2 3">Philippines</strain>
    </source>
</reference>
<evidence type="ECO:0000313" key="2">
    <source>
        <dbReference type="EMBL" id="PSN66332.1"/>
    </source>
</evidence>
<evidence type="ECO:0000313" key="3">
    <source>
        <dbReference type="Proteomes" id="UP000240883"/>
    </source>
</evidence>
<keyword evidence="3" id="KW-1185">Reference proteome</keyword>
<organism evidence="2 3">
    <name type="scientific">Corynespora cassiicola Philippines</name>
    <dbReference type="NCBI Taxonomy" id="1448308"/>
    <lineage>
        <taxon>Eukaryota</taxon>
        <taxon>Fungi</taxon>
        <taxon>Dikarya</taxon>
        <taxon>Ascomycota</taxon>
        <taxon>Pezizomycotina</taxon>
        <taxon>Dothideomycetes</taxon>
        <taxon>Pleosporomycetidae</taxon>
        <taxon>Pleosporales</taxon>
        <taxon>Corynesporascaceae</taxon>
        <taxon>Corynespora</taxon>
    </lineage>
</organism>
<feature type="transmembrane region" description="Helical" evidence="1">
    <location>
        <begin position="6"/>
        <end position="22"/>
    </location>
</feature>
<keyword evidence="1" id="KW-0472">Membrane</keyword>
<evidence type="ECO:0000256" key="1">
    <source>
        <dbReference type="SAM" id="Phobius"/>
    </source>
</evidence>
<sequence length="121" mass="13597">MCNFVSSMILVYAILLGIRWCLFDFRGPGTPYGNTPASSERLNPLPDLKYTGTERYQFRNGYALDRHKLTGLKRAEALVLLVFRFFDGTLGLVTPDITDTQDPPVALTSELVSPRARLIFP</sequence>
<dbReference type="Proteomes" id="UP000240883">
    <property type="component" value="Unassembled WGS sequence"/>
</dbReference>
<dbReference type="EMBL" id="KZ678136">
    <property type="protein sequence ID" value="PSN66332.1"/>
    <property type="molecule type" value="Genomic_DNA"/>
</dbReference>
<accession>A0A2T2NLM4</accession>
<name>A0A2T2NLM4_CORCC</name>
<proteinExistence type="predicted"/>
<keyword evidence="1" id="KW-0812">Transmembrane</keyword>
<dbReference type="AlphaFoldDB" id="A0A2T2NLM4"/>
<protein>
    <submittedName>
        <fullName evidence="2">Uncharacterized protein</fullName>
    </submittedName>
</protein>
<keyword evidence="1" id="KW-1133">Transmembrane helix</keyword>